<proteinExistence type="predicted"/>
<evidence type="ECO:0000313" key="3">
    <source>
        <dbReference type="Proteomes" id="UP000322873"/>
    </source>
</evidence>
<evidence type="ECO:0000256" key="1">
    <source>
        <dbReference type="SAM" id="MobiDB-lite"/>
    </source>
</evidence>
<feature type="region of interest" description="Disordered" evidence="1">
    <location>
        <begin position="1"/>
        <end position="28"/>
    </location>
</feature>
<feature type="compositionally biased region" description="Polar residues" evidence="1">
    <location>
        <begin position="1"/>
        <end position="11"/>
    </location>
</feature>
<accession>A0A5M9JMA5</accession>
<dbReference type="AlphaFoldDB" id="A0A5M9JMA5"/>
<dbReference type="VEuPathDB" id="FungiDB:MFRU_005g00400"/>
<keyword evidence="3" id="KW-1185">Reference proteome</keyword>
<gene>
    <name evidence="2" type="ORF">EYC84_002220</name>
</gene>
<sequence>MSILTRQTEAQIESMGNEEQRPTVSNMTPSQNPLHEAMDHTEIDIPIEHQPSPQRSGTYIRGPMDDNWICTIRIEPTQTPNEESKTQSRFKNQSTLTFNPLWSLFASSLRNLPKLRTIISSNMMQFKRQSLADFSNEEKEGLGRLYRLSLDFDINFIDAEIDTVLSYTHNLRSLELKKSWRYRRHFGNSQPKQKV</sequence>
<reference evidence="2 3" key="1">
    <citation type="submission" date="2019-06" db="EMBL/GenBank/DDBJ databases">
        <title>Genome Sequence of the Brown Rot Fungal Pathogen Monilinia fructicola.</title>
        <authorList>
            <person name="De Miccolis Angelini R.M."/>
            <person name="Landi L."/>
            <person name="Abate D."/>
            <person name="Pollastro S."/>
            <person name="Romanazzi G."/>
            <person name="Faretra F."/>
        </authorList>
    </citation>
    <scope>NUCLEOTIDE SEQUENCE [LARGE SCALE GENOMIC DNA]</scope>
    <source>
        <strain evidence="2 3">Mfrc123</strain>
    </source>
</reference>
<organism evidence="2 3">
    <name type="scientific">Monilinia fructicola</name>
    <name type="common">Brown rot fungus</name>
    <name type="synonym">Ciboria fructicola</name>
    <dbReference type="NCBI Taxonomy" id="38448"/>
    <lineage>
        <taxon>Eukaryota</taxon>
        <taxon>Fungi</taxon>
        <taxon>Dikarya</taxon>
        <taxon>Ascomycota</taxon>
        <taxon>Pezizomycotina</taxon>
        <taxon>Leotiomycetes</taxon>
        <taxon>Helotiales</taxon>
        <taxon>Sclerotiniaceae</taxon>
        <taxon>Monilinia</taxon>
    </lineage>
</organism>
<dbReference type="Proteomes" id="UP000322873">
    <property type="component" value="Unassembled WGS sequence"/>
</dbReference>
<comment type="caution">
    <text evidence="2">The sequence shown here is derived from an EMBL/GenBank/DDBJ whole genome shotgun (WGS) entry which is preliminary data.</text>
</comment>
<protein>
    <submittedName>
        <fullName evidence="2">Uncharacterized protein</fullName>
    </submittedName>
</protein>
<evidence type="ECO:0000313" key="2">
    <source>
        <dbReference type="EMBL" id="KAA8569877.1"/>
    </source>
</evidence>
<name>A0A5M9JMA5_MONFR</name>
<dbReference type="EMBL" id="VICG01000007">
    <property type="protein sequence ID" value="KAA8569877.1"/>
    <property type="molecule type" value="Genomic_DNA"/>
</dbReference>